<evidence type="ECO:0000256" key="3">
    <source>
        <dbReference type="SAM" id="MobiDB-lite"/>
    </source>
</evidence>
<dbReference type="SUPFAM" id="SSF47384">
    <property type="entry name" value="Homodimeric domain of signal transducing histidine kinase"/>
    <property type="match status" value="1"/>
</dbReference>
<evidence type="ECO:0000256" key="4">
    <source>
        <dbReference type="SAM" id="Phobius"/>
    </source>
</evidence>
<keyword evidence="4" id="KW-0472">Membrane</keyword>
<comment type="caution">
    <text evidence="8">The sequence shown here is derived from an EMBL/GenBank/DDBJ whole genome shotgun (WGS) entry which is preliminary data.</text>
</comment>
<dbReference type="PROSITE" id="PS50110">
    <property type="entry name" value="RESPONSE_REGULATORY"/>
    <property type="match status" value="1"/>
</dbReference>
<evidence type="ECO:0000313" key="8">
    <source>
        <dbReference type="EMBL" id="GMH79309.1"/>
    </source>
</evidence>
<keyword evidence="5" id="KW-0732">Signal</keyword>
<dbReference type="InterPro" id="IPR005467">
    <property type="entry name" value="His_kinase_dom"/>
</dbReference>
<dbReference type="PROSITE" id="PS50109">
    <property type="entry name" value="HIS_KIN"/>
    <property type="match status" value="1"/>
</dbReference>
<dbReference type="PANTHER" id="PTHR43719">
    <property type="entry name" value="TWO-COMPONENT HISTIDINE KINASE"/>
    <property type="match status" value="1"/>
</dbReference>
<dbReference type="InterPro" id="IPR003661">
    <property type="entry name" value="HisK_dim/P_dom"/>
</dbReference>
<feature type="domain" description="Histidine kinase" evidence="6">
    <location>
        <begin position="537"/>
        <end position="763"/>
    </location>
</feature>
<dbReference type="InterPro" id="IPR011006">
    <property type="entry name" value="CheY-like_superfamily"/>
</dbReference>
<dbReference type="Gene3D" id="3.40.50.2300">
    <property type="match status" value="1"/>
</dbReference>
<feature type="compositionally biased region" description="Polar residues" evidence="3">
    <location>
        <begin position="937"/>
        <end position="946"/>
    </location>
</feature>
<accession>A0A9W7EFK0</accession>
<dbReference type="SMART" id="SM00387">
    <property type="entry name" value="HATPase_c"/>
    <property type="match status" value="1"/>
</dbReference>
<organism evidence="8 9">
    <name type="scientific">Triparma strigata</name>
    <dbReference type="NCBI Taxonomy" id="1606541"/>
    <lineage>
        <taxon>Eukaryota</taxon>
        <taxon>Sar</taxon>
        <taxon>Stramenopiles</taxon>
        <taxon>Ochrophyta</taxon>
        <taxon>Bolidophyceae</taxon>
        <taxon>Parmales</taxon>
        <taxon>Triparmaceae</taxon>
        <taxon>Triparma</taxon>
    </lineage>
</organism>
<keyword evidence="4" id="KW-1133">Transmembrane helix</keyword>
<dbReference type="AlphaFoldDB" id="A0A9W7EFK0"/>
<dbReference type="Gene3D" id="3.30.565.10">
    <property type="entry name" value="Histidine kinase-like ATPase, C-terminal domain"/>
    <property type="match status" value="1"/>
</dbReference>
<feature type="transmembrane region" description="Helical" evidence="4">
    <location>
        <begin position="417"/>
        <end position="435"/>
    </location>
</feature>
<dbReference type="InterPro" id="IPR050956">
    <property type="entry name" value="2C_system_His_kinase"/>
</dbReference>
<feature type="transmembrane region" description="Helical" evidence="4">
    <location>
        <begin position="208"/>
        <end position="229"/>
    </location>
</feature>
<feature type="transmembrane region" description="Helical" evidence="4">
    <location>
        <begin position="323"/>
        <end position="343"/>
    </location>
</feature>
<dbReference type="SMART" id="SM00388">
    <property type="entry name" value="HisKA"/>
    <property type="match status" value="1"/>
</dbReference>
<feature type="domain" description="Response regulatory" evidence="7">
    <location>
        <begin position="793"/>
        <end position="921"/>
    </location>
</feature>
<keyword evidence="4" id="KW-0812">Transmembrane</keyword>
<dbReference type="InterPro" id="IPR036890">
    <property type="entry name" value="HATPase_C_sf"/>
</dbReference>
<dbReference type="InterPro" id="IPR036097">
    <property type="entry name" value="HisK_dim/P_sf"/>
</dbReference>
<dbReference type="Gene3D" id="1.10.287.130">
    <property type="match status" value="1"/>
</dbReference>
<dbReference type="EMBL" id="BRXY01000232">
    <property type="protein sequence ID" value="GMH79309.1"/>
    <property type="molecule type" value="Genomic_DNA"/>
</dbReference>
<evidence type="ECO:0000313" key="9">
    <source>
        <dbReference type="Proteomes" id="UP001165085"/>
    </source>
</evidence>
<dbReference type="CDD" id="cd17546">
    <property type="entry name" value="REC_hyHK_CKI1_RcsC-like"/>
    <property type="match status" value="1"/>
</dbReference>
<evidence type="ECO:0000259" key="6">
    <source>
        <dbReference type="PROSITE" id="PS50109"/>
    </source>
</evidence>
<dbReference type="InterPro" id="IPR003594">
    <property type="entry name" value="HATPase_dom"/>
</dbReference>
<feature type="transmembrane region" description="Helical" evidence="4">
    <location>
        <begin position="250"/>
        <end position="274"/>
    </location>
</feature>
<sequence>MMLSTPITTTIVVVSLLVSATDAALTFENHLTLDVPCPAVKMFSHIGPDSYYKTQYSSSASSAPLTYLNPDPTSCPSCCSDFANLGGASQLTSLIGGKTVFVEMNDLLVHCQMNSFVGFETLYLSLVNSGAEAIIFGALYGTPGLVSNLVSTTVQKQVLKDVLSSPIPLLEVGEPTSTLLLELDYDVTTYHVEFMYDDNEYLYVYKSWFAVPFKLAVYVIVFACMNRCWGHGIRFTSKTSYVPALTTKNLVVILGAIQVFSLVLNAATNGLAYFDANSSGWSFLSVGRLCPAMGMCSSWLVARLWKSRTGHTFVDPCLNHPKASFTIAVGALLFDVITAVITLQHKNNLRPIVAMVYMMVIVGYIYLAAFFTYSGLKVLRSLSESDKPLKTMALYLLATAVTTLASLISFIQLATGTWAASTTSVFVMTGLYYFGNMGMTMCNLLIFADNVSVCEVYSSTEIVPMPADGTFLETENRRLAEKDIENKKKIEDLKIDQARAEKTSEMTAQLLAAEKTMREEKEILAKRLEREKIFIASALHEIRNPLNCIMLGIEYMFTALFKELTPGLMKEFRSIEKCASHQHLVLESILSLDKLLNGSQQLRIHDFKPAMVCSEVLAMTQRSVNTGVEINVEKVNVLDEYVLGAPTQLKLMLLNLVTNACKFTIKGTINIILEKVSESNMDATYRFSVSDTGPGVPKALQAYIFGMRQQSDGESGDDVKGFGVGLSVASKLTSLMGGELVLASPFGGAEGGSEFSFVLSFKKSNRAAGSLVESTESSSGASSDNQNPPTDLSVLVVDDSEMNRKLLKRKLTTGPFGKLNWTIDLATTGEETLKKCGEEDGKEYAVIIIDEFMAEAGGTLLGTEVTKLLRQRKRYEATVIVGCTGNCTDEDRSKSLLAGQDIFWGKPVPASHKALDDITRAWSGKRQKESRGEGFRTVNSLGTAKK</sequence>
<reference evidence="9" key="1">
    <citation type="journal article" date="2023" name="Commun. Biol.">
        <title>Genome analysis of Parmales, the sister group of diatoms, reveals the evolutionary specialization of diatoms from phago-mixotrophs to photoautotrophs.</title>
        <authorList>
            <person name="Ban H."/>
            <person name="Sato S."/>
            <person name="Yoshikawa S."/>
            <person name="Yamada K."/>
            <person name="Nakamura Y."/>
            <person name="Ichinomiya M."/>
            <person name="Sato N."/>
            <person name="Blanc-Mathieu R."/>
            <person name="Endo H."/>
            <person name="Kuwata A."/>
            <person name="Ogata H."/>
        </authorList>
    </citation>
    <scope>NUCLEOTIDE SEQUENCE [LARGE SCALE GENOMIC DNA]</scope>
    <source>
        <strain evidence="9">NIES 3701</strain>
    </source>
</reference>
<feature type="region of interest" description="Disordered" evidence="3">
    <location>
        <begin position="923"/>
        <end position="946"/>
    </location>
</feature>
<evidence type="ECO:0000259" key="7">
    <source>
        <dbReference type="PROSITE" id="PS50110"/>
    </source>
</evidence>
<dbReference type="SMART" id="SM00448">
    <property type="entry name" value="REC"/>
    <property type="match status" value="1"/>
</dbReference>
<dbReference type="CDD" id="cd00082">
    <property type="entry name" value="HisKA"/>
    <property type="match status" value="1"/>
</dbReference>
<dbReference type="Pfam" id="PF02518">
    <property type="entry name" value="HATPase_c"/>
    <property type="match status" value="1"/>
</dbReference>
<feature type="modified residue" description="4-aspartylphosphate" evidence="2">
    <location>
        <position position="850"/>
    </location>
</feature>
<feature type="compositionally biased region" description="Low complexity" evidence="3">
    <location>
        <begin position="772"/>
        <end position="783"/>
    </location>
</feature>
<proteinExistence type="predicted"/>
<evidence type="ECO:0000256" key="5">
    <source>
        <dbReference type="SAM" id="SignalP"/>
    </source>
</evidence>
<evidence type="ECO:0000256" key="1">
    <source>
        <dbReference type="ARBA" id="ARBA00022553"/>
    </source>
</evidence>
<keyword evidence="1 2" id="KW-0597">Phosphoprotein</keyword>
<dbReference type="Proteomes" id="UP001165085">
    <property type="component" value="Unassembled WGS sequence"/>
</dbReference>
<dbReference type="PRINTS" id="PR00344">
    <property type="entry name" value="BCTRLSENSOR"/>
</dbReference>
<keyword evidence="9" id="KW-1185">Reference proteome</keyword>
<dbReference type="OrthoDB" id="194852at2759"/>
<dbReference type="PANTHER" id="PTHR43719:SF28">
    <property type="entry name" value="PEROXIDE STRESS-ACTIVATED HISTIDINE KINASE MAK1-RELATED"/>
    <property type="match status" value="1"/>
</dbReference>
<dbReference type="SUPFAM" id="SSF55874">
    <property type="entry name" value="ATPase domain of HSP90 chaperone/DNA topoisomerase II/histidine kinase"/>
    <property type="match status" value="1"/>
</dbReference>
<feature type="region of interest" description="Disordered" evidence="3">
    <location>
        <begin position="772"/>
        <end position="792"/>
    </location>
</feature>
<feature type="transmembrane region" description="Helical" evidence="4">
    <location>
        <begin position="349"/>
        <end position="371"/>
    </location>
</feature>
<feature type="chain" id="PRO_5040764523" evidence="5">
    <location>
        <begin position="24"/>
        <end position="946"/>
    </location>
</feature>
<dbReference type="InterPro" id="IPR004358">
    <property type="entry name" value="Sig_transdc_His_kin-like_C"/>
</dbReference>
<name>A0A9W7EFK0_9STRA</name>
<evidence type="ECO:0000256" key="2">
    <source>
        <dbReference type="PROSITE-ProRule" id="PRU00169"/>
    </source>
</evidence>
<dbReference type="GO" id="GO:0000155">
    <property type="term" value="F:phosphorelay sensor kinase activity"/>
    <property type="evidence" value="ECO:0007669"/>
    <property type="project" value="InterPro"/>
</dbReference>
<gene>
    <name evidence="8" type="ORF">TrST_g11581</name>
</gene>
<feature type="signal peptide" evidence="5">
    <location>
        <begin position="1"/>
        <end position="23"/>
    </location>
</feature>
<feature type="transmembrane region" description="Helical" evidence="4">
    <location>
        <begin position="392"/>
        <end position="411"/>
    </location>
</feature>
<protein>
    <submittedName>
        <fullName evidence="8">Uncharacterized protein</fullName>
    </submittedName>
</protein>
<dbReference type="SUPFAM" id="SSF52172">
    <property type="entry name" value="CheY-like"/>
    <property type="match status" value="1"/>
</dbReference>
<dbReference type="InterPro" id="IPR001789">
    <property type="entry name" value="Sig_transdc_resp-reg_receiver"/>
</dbReference>